<gene>
    <name evidence="3" type="ORF">V9T40_007835</name>
</gene>
<name>A0AAN9TID4_9HEMI</name>
<organism evidence="3 4">
    <name type="scientific">Parthenolecanium corni</name>
    <dbReference type="NCBI Taxonomy" id="536013"/>
    <lineage>
        <taxon>Eukaryota</taxon>
        <taxon>Metazoa</taxon>
        <taxon>Ecdysozoa</taxon>
        <taxon>Arthropoda</taxon>
        <taxon>Hexapoda</taxon>
        <taxon>Insecta</taxon>
        <taxon>Pterygota</taxon>
        <taxon>Neoptera</taxon>
        <taxon>Paraneoptera</taxon>
        <taxon>Hemiptera</taxon>
        <taxon>Sternorrhyncha</taxon>
        <taxon>Coccoidea</taxon>
        <taxon>Coccidae</taxon>
        <taxon>Parthenolecanium</taxon>
    </lineage>
</organism>
<evidence type="ECO:0000259" key="2">
    <source>
        <dbReference type="PROSITE" id="PS50191"/>
    </source>
</evidence>
<evidence type="ECO:0000256" key="1">
    <source>
        <dbReference type="SAM" id="MobiDB-lite"/>
    </source>
</evidence>
<feature type="region of interest" description="Disordered" evidence="1">
    <location>
        <begin position="500"/>
        <end position="544"/>
    </location>
</feature>
<dbReference type="InterPro" id="IPR011074">
    <property type="entry name" value="CRAL/TRIO_N_dom"/>
</dbReference>
<dbReference type="SMART" id="SM01100">
    <property type="entry name" value="CRAL_TRIO_N"/>
    <property type="match status" value="1"/>
</dbReference>
<dbReference type="Gene3D" id="1.10.8.20">
    <property type="entry name" value="N-terminal domain of phosphatidylinositol transfer protein sec14p"/>
    <property type="match status" value="1"/>
</dbReference>
<feature type="domain" description="CRAL-TRIO" evidence="2">
    <location>
        <begin position="713"/>
        <end position="874"/>
    </location>
</feature>
<feature type="compositionally biased region" description="Basic and acidic residues" evidence="1">
    <location>
        <begin position="468"/>
        <end position="483"/>
    </location>
</feature>
<dbReference type="SUPFAM" id="SSF52087">
    <property type="entry name" value="CRAL/TRIO domain"/>
    <property type="match status" value="1"/>
</dbReference>
<protein>
    <recommendedName>
        <fullName evidence="2">CRAL-TRIO domain-containing protein</fullName>
    </recommendedName>
</protein>
<proteinExistence type="predicted"/>
<reference evidence="3 4" key="1">
    <citation type="submission" date="2024-03" db="EMBL/GenBank/DDBJ databases">
        <title>Adaptation during the transition from Ophiocordyceps entomopathogen to insect associate is accompanied by gene loss and intensified selection.</title>
        <authorList>
            <person name="Ward C.M."/>
            <person name="Onetto C.A."/>
            <person name="Borneman A.R."/>
        </authorList>
    </citation>
    <scope>NUCLEOTIDE SEQUENCE [LARGE SCALE GENOMIC DNA]</scope>
    <source>
        <strain evidence="3">AWRI1</strain>
        <tissue evidence="3">Single Adult Female</tissue>
    </source>
</reference>
<dbReference type="Proteomes" id="UP001367676">
    <property type="component" value="Unassembled WGS sequence"/>
</dbReference>
<dbReference type="CDD" id="cd00170">
    <property type="entry name" value="SEC14"/>
    <property type="match status" value="1"/>
</dbReference>
<dbReference type="SUPFAM" id="SSF46938">
    <property type="entry name" value="CRAL/TRIO N-terminal domain"/>
    <property type="match status" value="1"/>
</dbReference>
<feature type="region of interest" description="Disordered" evidence="1">
    <location>
        <begin position="30"/>
        <end position="53"/>
    </location>
</feature>
<comment type="caution">
    <text evidence="3">The sequence shown here is derived from an EMBL/GenBank/DDBJ whole genome shotgun (WGS) entry which is preliminary data.</text>
</comment>
<dbReference type="PRINTS" id="PR00180">
    <property type="entry name" value="CRETINALDHBP"/>
</dbReference>
<dbReference type="SMART" id="SM00516">
    <property type="entry name" value="SEC14"/>
    <property type="match status" value="1"/>
</dbReference>
<dbReference type="PANTHER" id="PTHR10174:SF231">
    <property type="entry name" value="CLAVESIN-2-LIKE PROTEIN"/>
    <property type="match status" value="1"/>
</dbReference>
<evidence type="ECO:0000313" key="3">
    <source>
        <dbReference type="EMBL" id="KAK7593083.1"/>
    </source>
</evidence>
<feature type="compositionally biased region" description="Polar residues" evidence="1">
    <location>
        <begin position="500"/>
        <end position="510"/>
    </location>
</feature>
<dbReference type="GO" id="GO:1902936">
    <property type="term" value="F:phosphatidylinositol bisphosphate binding"/>
    <property type="evidence" value="ECO:0007669"/>
    <property type="project" value="TreeGrafter"/>
</dbReference>
<dbReference type="InterPro" id="IPR001251">
    <property type="entry name" value="CRAL-TRIO_dom"/>
</dbReference>
<accession>A0AAN9TID4</accession>
<feature type="region of interest" description="Disordered" evidence="1">
    <location>
        <begin position="442"/>
        <end position="483"/>
    </location>
</feature>
<dbReference type="InterPro" id="IPR036865">
    <property type="entry name" value="CRAL-TRIO_dom_sf"/>
</dbReference>
<dbReference type="GO" id="GO:0016020">
    <property type="term" value="C:membrane"/>
    <property type="evidence" value="ECO:0007669"/>
    <property type="project" value="TreeGrafter"/>
</dbReference>
<sequence length="925" mass="106255">MKSNFEQTSHEIEGLKTLRFAFGSVAERLRGSRSRKNGPSGRRGSNARKPFKSSNENEFCHAVCKCAPFPLYFTVDDLAALRRKRVPPKYLDSLRPLCGSFANVCSEYRSAYRWFIIAPADDSIMNWKKKKMKPLDCAPAQAQPLAHAHQDEQAQLPCKSDLPAGEQFIRHPRRHAIRPADNFGGCADDDSAFSCNASSEAKDKYVMYAHAKPASLKRQPTHLKMEGEFDGASEMKDKYTAHSGASKAHFRRRHTQQQLEGVMQLTSESATSFVRLDSAQRARLQRRHTTLELPGDCACVYSSEYHHAFRNPEHYERAHLMRSLENLRTDGEMQFRPEYACSFVDHRMAYPQVRYRERRHSLVEAHQSRQQQQCELKTVLKDRAVKASYSPEYRHSYVRFPAHRPTLQRPHTHLIPPPGIGETESESKSQLREVWLPKSAGAQRLSATSKAVDVDGCDTGAGRSRSRGSHERQEGKENRREKPFCVLPEIGSEAEGKNVNFTENIPSRPSESAFRKGKRLPTAKCCSETEHSRSSNSEANDLKRPTYRLEVTNPDHKQNAFEKQRSGNAPFVVLDENNNANQWIKNKQTKKRWTPSWMKVVEFASSTMSSYEIPVSHLNPFSQVVSYDYDTLVKPPPKEKLDQADAVDEIRRLLGCRNKSVFIPELEDDFILRFLRARKMDVERSYQLLVNYFAFRQNNAALFKGLNIDDQLIMDCIRDGLPMVFKNKDRKGRSVIFFVMYQWDRTKYTFETLYRSLVLSLEYLLSEETNQLFGFVFVVDWTGFTLRDYIDISPKMLKMLVDGFQDSFPARIRNVHFVGQPWYVNGILAVVKPFLKDKMKDKLIIHSSNLSTLHEYIPPDVVSAELGGEGDAHKPDEWIESLRNYEKRLLKTHLTAQNFQKSVDNVVDVKAIVMENLDGPKMLIL</sequence>
<keyword evidence="4" id="KW-1185">Reference proteome</keyword>
<dbReference type="Gene3D" id="3.40.525.10">
    <property type="entry name" value="CRAL-TRIO lipid binding domain"/>
    <property type="match status" value="1"/>
</dbReference>
<dbReference type="Pfam" id="PF00650">
    <property type="entry name" value="CRAL_TRIO"/>
    <property type="match status" value="1"/>
</dbReference>
<dbReference type="PANTHER" id="PTHR10174">
    <property type="entry name" value="ALPHA-TOCOPHEROL TRANSFER PROTEIN-RELATED"/>
    <property type="match status" value="1"/>
</dbReference>
<evidence type="ECO:0000313" key="4">
    <source>
        <dbReference type="Proteomes" id="UP001367676"/>
    </source>
</evidence>
<dbReference type="InterPro" id="IPR036273">
    <property type="entry name" value="CRAL/TRIO_N_dom_sf"/>
</dbReference>
<dbReference type="Pfam" id="PF03765">
    <property type="entry name" value="CRAL_TRIO_N"/>
    <property type="match status" value="1"/>
</dbReference>
<dbReference type="PROSITE" id="PS50191">
    <property type="entry name" value="CRAL_TRIO"/>
    <property type="match status" value="1"/>
</dbReference>
<dbReference type="AlphaFoldDB" id="A0AAN9TID4"/>
<dbReference type="EMBL" id="JBBCAQ010000020">
    <property type="protein sequence ID" value="KAK7593083.1"/>
    <property type="molecule type" value="Genomic_DNA"/>
</dbReference>